<dbReference type="InterPro" id="IPR011050">
    <property type="entry name" value="Pectin_lyase_fold/virulence"/>
</dbReference>
<dbReference type="UniPathway" id="UPA00545">
    <property type="reaction ID" value="UER00823"/>
</dbReference>
<dbReference type="Gene3D" id="2.160.20.10">
    <property type="entry name" value="Single-stranded right-handed beta-helix, Pectin lyase-like"/>
    <property type="match status" value="1"/>
</dbReference>
<evidence type="ECO:0000256" key="1">
    <source>
        <dbReference type="ARBA" id="ARBA00005184"/>
    </source>
</evidence>
<evidence type="ECO:0000256" key="2">
    <source>
        <dbReference type="ARBA" id="ARBA00022801"/>
    </source>
</evidence>
<name>A0A5A7QX90_STRAF</name>
<keyword evidence="6" id="KW-1133">Transmembrane helix</keyword>
<accession>A0A5A7QX90</accession>
<reference evidence="9" key="1">
    <citation type="journal article" date="2019" name="Curr. Biol.">
        <title>Genome Sequence of Striga asiatica Provides Insight into the Evolution of Plant Parasitism.</title>
        <authorList>
            <person name="Yoshida S."/>
            <person name="Kim S."/>
            <person name="Wafula E.K."/>
            <person name="Tanskanen J."/>
            <person name="Kim Y.M."/>
            <person name="Honaas L."/>
            <person name="Yang Z."/>
            <person name="Spallek T."/>
            <person name="Conn C.E."/>
            <person name="Ichihashi Y."/>
            <person name="Cheong K."/>
            <person name="Cui S."/>
            <person name="Der J.P."/>
            <person name="Gundlach H."/>
            <person name="Jiao Y."/>
            <person name="Hori C."/>
            <person name="Ishida J.K."/>
            <person name="Kasahara H."/>
            <person name="Kiba T."/>
            <person name="Kim M.S."/>
            <person name="Koo N."/>
            <person name="Laohavisit A."/>
            <person name="Lee Y.H."/>
            <person name="Lumba S."/>
            <person name="McCourt P."/>
            <person name="Mortimer J.C."/>
            <person name="Mutuku J.M."/>
            <person name="Nomura T."/>
            <person name="Sasaki-Sekimoto Y."/>
            <person name="Seto Y."/>
            <person name="Wang Y."/>
            <person name="Wakatake T."/>
            <person name="Sakakibara H."/>
            <person name="Demura T."/>
            <person name="Yamaguchi S."/>
            <person name="Yoneyama K."/>
            <person name="Manabe R.I."/>
            <person name="Nelson D.C."/>
            <person name="Schulman A.H."/>
            <person name="Timko M.P."/>
            <person name="dePamphilis C.W."/>
            <person name="Choi D."/>
            <person name="Shirasu K."/>
        </authorList>
    </citation>
    <scope>NUCLEOTIDE SEQUENCE [LARGE SCALE GENOMIC DNA]</scope>
    <source>
        <strain evidence="9">cv. UVA1</strain>
    </source>
</reference>
<comment type="catalytic activity">
    <reaction evidence="4">
        <text>[(1-&gt;4)-alpha-D-galacturonosyl methyl ester](n) + n H2O = [(1-&gt;4)-alpha-D-galacturonosyl](n) + n methanol + n H(+)</text>
        <dbReference type="Rhea" id="RHEA:22380"/>
        <dbReference type="Rhea" id="RHEA-COMP:14570"/>
        <dbReference type="Rhea" id="RHEA-COMP:14573"/>
        <dbReference type="ChEBI" id="CHEBI:15377"/>
        <dbReference type="ChEBI" id="CHEBI:15378"/>
        <dbReference type="ChEBI" id="CHEBI:17790"/>
        <dbReference type="ChEBI" id="CHEBI:140522"/>
        <dbReference type="ChEBI" id="CHEBI:140523"/>
        <dbReference type="EC" id="3.1.1.11"/>
    </reaction>
</comment>
<gene>
    <name evidence="8" type="ORF">STAS_27303</name>
</gene>
<proteinExistence type="predicted"/>
<feature type="region of interest" description="Disordered" evidence="5">
    <location>
        <begin position="26"/>
        <end position="61"/>
    </location>
</feature>
<keyword evidence="9" id="KW-1185">Reference proteome</keyword>
<comment type="pathway">
    <text evidence="1">Glycan metabolism; pectin degradation; 2-dehydro-3-deoxy-D-gluconate from pectin: step 1/5.</text>
</comment>
<evidence type="ECO:0000313" key="9">
    <source>
        <dbReference type="Proteomes" id="UP000325081"/>
    </source>
</evidence>
<dbReference type="InterPro" id="IPR012334">
    <property type="entry name" value="Pectin_lyas_fold"/>
</dbReference>
<dbReference type="OrthoDB" id="913299at2759"/>
<dbReference type="GO" id="GO:0030599">
    <property type="term" value="F:pectinesterase activity"/>
    <property type="evidence" value="ECO:0007669"/>
    <property type="project" value="UniProtKB-EC"/>
</dbReference>
<dbReference type="InterPro" id="IPR000070">
    <property type="entry name" value="Pectinesterase_cat"/>
</dbReference>
<keyword evidence="2" id="KW-0378">Hydrolase</keyword>
<evidence type="ECO:0000256" key="3">
    <source>
        <dbReference type="ARBA" id="ARBA00023085"/>
    </source>
</evidence>
<evidence type="ECO:0000256" key="5">
    <source>
        <dbReference type="SAM" id="MobiDB-lite"/>
    </source>
</evidence>
<evidence type="ECO:0000259" key="7">
    <source>
        <dbReference type="Pfam" id="PF01095"/>
    </source>
</evidence>
<keyword evidence="6" id="KW-0812">Transmembrane</keyword>
<sequence length="264" mass="28815">MSSDMASTSRSPLSVAIEVSRDPSFVQPGLSLSSPKNQPGHHLSPKHQEAHASDSSVSTLTEAENSNNWTLPRILIVAAVVGAITVAGVMATMLLVSRKDHPTHKLHPHPECQLSLTMYWERKSNFTTISDVLDASPSSNSSSFKICALYNETLNIADEKMYVMLIGEGAEKTIITSNSSLVIGSSILPSATHLVIGTPFEQRANSLSYQHYIHLFVSDVQYLIILVCPNQNTNLERARVGAGARVQGIRDRSKIRFPVPLRLS</sequence>
<evidence type="ECO:0000313" key="8">
    <source>
        <dbReference type="EMBL" id="GER50023.1"/>
    </source>
</evidence>
<comment type="caution">
    <text evidence="8">The sequence shown here is derived from an EMBL/GenBank/DDBJ whole genome shotgun (WGS) entry which is preliminary data.</text>
</comment>
<dbReference type="SUPFAM" id="SSF51126">
    <property type="entry name" value="Pectin lyase-like"/>
    <property type="match status" value="1"/>
</dbReference>
<dbReference type="GO" id="GO:0045490">
    <property type="term" value="P:pectin catabolic process"/>
    <property type="evidence" value="ECO:0007669"/>
    <property type="project" value="UniProtKB-UniPathway"/>
</dbReference>
<organism evidence="8 9">
    <name type="scientific">Striga asiatica</name>
    <name type="common">Asiatic witchweed</name>
    <name type="synonym">Buchnera asiatica</name>
    <dbReference type="NCBI Taxonomy" id="4170"/>
    <lineage>
        <taxon>Eukaryota</taxon>
        <taxon>Viridiplantae</taxon>
        <taxon>Streptophyta</taxon>
        <taxon>Embryophyta</taxon>
        <taxon>Tracheophyta</taxon>
        <taxon>Spermatophyta</taxon>
        <taxon>Magnoliopsida</taxon>
        <taxon>eudicotyledons</taxon>
        <taxon>Gunneridae</taxon>
        <taxon>Pentapetalae</taxon>
        <taxon>asterids</taxon>
        <taxon>lamiids</taxon>
        <taxon>Lamiales</taxon>
        <taxon>Orobanchaceae</taxon>
        <taxon>Buchnereae</taxon>
        <taxon>Striga</taxon>
    </lineage>
</organism>
<protein>
    <submittedName>
        <fullName evidence="8">Plant invertase/pectin methylesterase inhibitor</fullName>
    </submittedName>
</protein>
<dbReference type="AlphaFoldDB" id="A0A5A7QX90"/>
<dbReference type="Proteomes" id="UP000325081">
    <property type="component" value="Unassembled WGS sequence"/>
</dbReference>
<feature type="non-terminal residue" evidence="8">
    <location>
        <position position="264"/>
    </location>
</feature>
<dbReference type="GO" id="GO:0042545">
    <property type="term" value="P:cell wall modification"/>
    <property type="evidence" value="ECO:0007669"/>
    <property type="project" value="InterPro"/>
</dbReference>
<evidence type="ECO:0000256" key="4">
    <source>
        <dbReference type="ARBA" id="ARBA00047928"/>
    </source>
</evidence>
<dbReference type="EMBL" id="BKCP01008959">
    <property type="protein sequence ID" value="GER50023.1"/>
    <property type="molecule type" value="Genomic_DNA"/>
</dbReference>
<feature type="transmembrane region" description="Helical" evidence="6">
    <location>
        <begin position="74"/>
        <end position="96"/>
    </location>
</feature>
<dbReference type="Pfam" id="PF01095">
    <property type="entry name" value="Pectinesterase"/>
    <property type="match status" value="1"/>
</dbReference>
<keyword evidence="6" id="KW-0472">Membrane</keyword>
<feature type="domain" description="Pectinesterase catalytic" evidence="7">
    <location>
        <begin position="123"/>
        <end position="203"/>
    </location>
</feature>
<evidence type="ECO:0000256" key="6">
    <source>
        <dbReference type="SAM" id="Phobius"/>
    </source>
</evidence>
<keyword evidence="3" id="KW-0063">Aspartyl esterase</keyword>